<protein>
    <submittedName>
        <fullName evidence="3">Uncharacterized protein</fullName>
    </submittedName>
</protein>
<keyword evidence="2" id="KW-0732">Signal</keyword>
<evidence type="ECO:0000313" key="3">
    <source>
        <dbReference type="EMBL" id="KAJ5339970.1"/>
    </source>
</evidence>
<organism evidence="3 4">
    <name type="scientific">Penicillium brevicompactum</name>
    <dbReference type="NCBI Taxonomy" id="5074"/>
    <lineage>
        <taxon>Eukaryota</taxon>
        <taxon>Fungi</taxon>
        <taxon>Dikarya</taxon>
        <taxon>Ascomycota</taxon>
        <taxon>Pezizomycotina</taxon>
        <taxon>Eurotiomycetes</taxon>
        <taxon>Eurotiomycetidae</taxon>
        <taxon>Eurotiales</taxon>
        <taxon>Aspergillaceae</taxon>
        <taxon>Penicillium</taxon>
    </lineage>
</organism>
<feature type="signal peptide" evidence="2">
    <location>
        <begin position="1"/>
        <end position="20"/>
    </location>
</feature>
<feature type="compositionally biased region" description="Low complexity" evidence="1">
    <location>
        <begin position="368"/>
        <end position="391"/>
    </location>
</feature>
<comment type="caution">
    <text evidence="3">The sequence shown here is derived from an EMBL/GenBank/DDBJ whole genome shotgun (WGS) entry which is preliminary data.</text>
</comment>
<evidence type="ECO:0000256" key="2">
    <source>
        <dbReference type="SAM" id="SignalP"/>
    </source>
</evidence>
<sequence>MHPSAPTLLGLVSLLPLALSGKVGYFESSSCADPKGFASCYKDIVDVRYTTCVNENCGGGGEACAKSCGGSISCMNQKCPGLGIDCVNACECERSALYIDCAGTHCWNQVRNQIIKWSEHKLTNASQVYSCEYQDTVMDFVSSCTNPNREGLPYWPVPDDAPGSCSCNLGKIDLKESQISDHITQCANNETNLAQFSEVEDINNYGKACLCCAYSGIISAYVGLPYPHGNLSLQYHVHQLLTWFTSIWDTCPDTKPSLLSADEWFNQLLFPGDWDECGPYLEAYDCAGDLGYGRPENGGISKFWSPSSMPTNGTKTVSNIAGVISSPVSGDTFTWTFGRTTNALGATTSPVIHTVTVSSANAVVTDTKAKATGDSGSTATSTSSGSAVSETKPGMGSTLEVPRWTTSCIIVALVISAL</sequence>
<feature type="chain" id="PRO_5040811510" evidence="2">
    <location>
        <begin position="21"/>
        <end position="418"/>
    </location>
</feature>
<accession>A0A9W9QME8</accession>
<dbReference type="Proteomes" id="UP001147695">
    <property type="component" value="Unassembled WGS sequence"/>
</dbReference>
<evidence type="ECO:0000313" key="4">
    <source>
        <dbReference type="Proteomes" id="UP001147695"/>
    </source>
</evidence>
<dbReference type="EMBL" id="JAPZBQ010000003">
    <property type="protein sequence ID" value="KAJ5339970.1"/>
    <property type="molecule type" value="Genomic_DNA"/>
</dbReference>
<reference evidence="3" key="2">
    <citation type="journal article" date="2023" name="IMA Fungus">
        <title>Comparative genomic study of the Penicillium genus elucidates a diverse pangenome and 15 lateral gene transfer events.</title>
        <authorList>
            <person name="Petersen C."/>
            <person name="Sorensen T."/>
            <person name="Nielsen M.R."/>
            <person name="Sondergaard T.E."/>
            <person name="Sorensen J.L."/>
            <person name="Fitzpatrick D.A."/>
            <person name="Frisvad J.C."/>
            <person name="Nielsen K.L."/>
        </authorList>
    </citation>
    <scope>NUCLEOTIDE SEQUENCE</scope>
    <source>
        <strain evidence="3">IBT 35673</strain>
    </source>
</reference>
<gene>
    <name evidence="3" type="ORF">N7452_006698</name>
</gene>
<reference evidence="3" key="1">
    <citation type="submission" date="2022-12" db="EMBL/GenBank/DDBJ databases">
        <authorList>
            <person name="Petersen C."/>
        </authorList>
    </citation>
    <scope>NUCLEOTIDE SEQUENCE</scope>
    <source>
        <strain evidence="3">IBT 35673</strain>
    </source>
</reference>
<feature type="region of interest" description="Disordered" evidence="1">
    <location>
        <begin position="368"/>
        <end position="398"/>
    </location>
</feature>
<dbReference type="AlphaFoldDB" id="A0A9W9QME8"/>
<name>A0A9W9QME8_PENBR</name>
<proteinExistence type="predicted"/>
<evidence type="ECO:0000256" key="1">
    <source>
        <dbReference type="SAM" id="MobiDB-lite"/>
    </source>
</evidence>